<dbReference type="PANTHER" id="PTHR46991">
    <property type="entry name" value="23.5 KDA HEAT SHOCK PROTEIN, MITOCHONDRIAL"/>
    <property type="match status" value="1"/>
</dbReference>
<accession>A0A6J0NBD4</accession>
<dbReference type="RefSeq" id="XP_018481835.2">
    <property type="nucleotide sequence ID" value="XM_018626333.2"/>
</dbReference>
<protein>
    <submittedName>
        <fullName evidence="2">14.7 kDa heat shock protein</fullName>
    </submittedName>
</protein>
<name>A0A6J0NBD4_RAPSA</name>
<evidence type="ECO:0000313" key="2">
    <source>
        <dbReference type="RefSeq" id="XP_018481835.2"/>
    </source>
</evidence>
<dbReference type="GeneID" id="108852856"/>
<dbReference type="OrthoDB" id="1653398at2759"/>
<proteinExistence type="predicted"/>
<dbReference type="Gene3D" id="2.60.40.790">
    <property type="match status" value="1"/>
</dbReference>
<reference evidence="1" key="1">
    <citation type="journal article" date="2019" name="Database">
        <title>The radish genome database (RadishGD): an integrated information resource for radish genomics.</title>
        <authorList>
            <person name="Yu H.J."/>
            <person name="Baek S."/>
            <person name="Lee Y.J."/>
            <person name="Cho A."/>
            <person name="Mun J.H."/>
        </authorList>
    </citation>
    <scope>NUCLEOTIDE SEQUENCE [LARGE SCALE GENOMIC DNA]</scope>
    <source>
        <strain evidence="1">cv. WK10039</strain>
    </source>
</reference>
<reference evidence="2" key="2">
    <citation type="submission" date="2025-08" db="UniProtKB">
        <authorList>
            <consortium name="RefSeq"/>
        </authorList>
    </citation>
    <scope>IDENTIFICATION</scope>
    <source>
        <tissue evidence="2">Leaf</tissue>
    </source>
</reference>
<keyword evidence="2" id="KW-0346">Stress response</keyword>
<organism evidence="1 2">
    <name type="scientific">Raphanus sativus</name>
    <name type="common">Radish</name>
    <name type="synonym">Raphanus raphanistrum var. sativus</name>
    <dbReference type="NCBI Taxonomy" id="3726"/>
    <lineage>
        <taxon>Eukaryota</taxon>
        <taxon>Viridiplantae</taxon>
        <taxon>Streptophyta</taxon>
        <taxon>Embryophyta</taxon>
        <taxon>Tracheophyta</taxon>
        <taxon>Spermatophyta</taxon>
        <taxon>Magnoliopsida</taxon>
        <taxon>eudicotyledons</taxon>
        <taxon>Gunneridae</taxon>
        <taxon>Pentapetalae</taxon>
        <taxon>rosids</taxon>
        <taxon>malvids</taxon>
        <taxon>Brassicales</taxon>
        <taxon>Brassicaceae</taxon>
        <taxon>Brassiceae</taxon>
        <taxon>Raphanus</taxon>
    </lineage>
</organism>
<dbReference type="SUPFAM" id="SSF49764">
    <property type="entry name" value="HSP20-like chaperones"/>
    <property type="match status" value="1"/>
</dbReference>
<dbReference type="InterPro" id="IPR008978">
    <property type="entry name" value="HSP20-like_chaperone"/>
</dbReference>
<dbReference type="CDD" id="cd06464">
    <property type="entry name" value="ACD_sHsps-like"/>
    <property type="match status" value="1"/>
</dbReference>
<keyword evidence="1" id="KW-1185">Reference proteome</keyword>
<dbReference type="InterPro" id="IPR044656">
    <property type="entry name" value="HSP14.7/HSP23.5/HSP23.6-like"/>
</dbReference>
<dbReference type="PANTHER" id="PTHR46991:SF13">
    <property type="entry name" value="SHSP DOMAIN-CONTAINING PROTEIN"/>
    <property type="match status" value="1"/>
</dbReference>
<evidence type="ECO:0000313" key="1">
    <source>
        <dbReference type="Proteomes" id="UP000504610"/>
    </source>
</evidence>
<dbReference type="Proteomes" id="UP000504610">
    <property type="component" value="Chromosome 4"/>
</dbReference>
<sequence>MSKAGNFGGGLGYSHKDWPKHFPPIPRNQFQKSGNQSLYEVKETKTARVTRVDTPGCTVSSLIYWIDGKNLHFFADEPDIPEYRYNGRKYGGTMVFDPVAYEMKKARAKLVNGVLWVTVPKITGVNAKTVTIEKVKNLKITRDDAV</sequence>
<dbReference type="KEGG" id="rsz:108852856"/>
<dbReference type="AlphaFoldDB" id="A0A6J0NBD4"/>
<gene>
    <name evidence="2" type="primary">LOC108852856</name>
</gene>